<dbReference type="PANTHER" id="PTHR32134">
    <property type="entry name" value="FNIP REPEAT-CONTAINING PROTEIN"/>
    <property type="match status" value="1"/>
</dbReference>
<reference evidence="1 2" key="1">
    <citation type="journal article" date="2011" name="Genome Res.">
        <title>Phylogeny-wide analysis of social amoeba genomes highlights ancient origins for complex intercellular communication.</title>
        <authorList>
            <person name="Heidel A.J."/>
            <person name="Lawal H.M."/>
            <person name="Felder M."/>
            <person name="Schilde C."/>
            <person name="Helps N.R."/>
            <person name="Tunggal B."/>
            <person name="Rivero F."/>
            <person name="John U."/>
            <person name="Schleicher M."/>
            <person name="Eichinger L."/>
            <person name="Platzer M."/>
            <person name="Noegel A.A."/>
            <person name="Schaap P."/>
            <person name="Gloeckner G."/>
        </authorList>
    </citation>
    <scope>NUCLEOTIDE SEQUENCE [LARGE SCALE GENOMIC DNA]</scope>
    <source>
        <strain evidence="2">ATCC 26659 / Pp 5 / PN500</strain>
    </source>
</reference>
<dbReference type="PANTHER" id="PTHR32134:SF92">
    <property type="entry name" value="FNIP REPEAT-CONTAINING PROTEIN"/>
    <property type="match status" value="1"/>
</dbReference>
<gene>
    <name evidence="1" type="ORF">PPL_11730</name>
</gene>
<dbReference type="GeneID" id="31367198"/>
<protein>
    <submittedName>
        <fullName evidence="1">Uncharacterized protein</fullName>
    </submittedName>
</protein>
<accession>D3BUB1</accession>
<dbReference type="Pfam" id="PF05725">
    <property type="entry name" value="FNIP"/>
    <property type="match status" value="1"/>
</dbReference>
<name>D3BUB1_HETP5</name>
<comment type="caution">
    <text evidence="1">The sequence shown here is derived from an EMBL/GenBank/DDBJ whole genome shotgun (WGS) entry which is preliminary data.</text>
</comment>
<dbReference type="InterPro" id="IPR008615">
    <property type="entry name" value="FNIP"/>
</dbReference>
<dbReference type="RefSeq" id="XP_020427179.1">
    <property type="nucleotide sequence ID" value="XM_020582479.1"/>
</dbReference>
<dbReference type="InParanoid" id="D3BUB1"/>
<evidence type="ECO:0000313" key="2">
    <source>
        <dbReference type="Proteomes" id="UP000001396"/>
    </source>
</evidence>
<dbReference type="EMBL" id="ADBJ01000059">
    <property type="protein sequence ID" value="EFA75045.1"/>
    <property type="molecule type" value="Genomic_DNA"/>
</dbReference>
<organism evidence="1 2">
    <name type="scientific">Heterostelium pallidum (strain ATCC 26659 / Pp 5 / PN500)</name>
    <name type="common">Cellular slime mold</name>
    <name type="synonym">Polysphondylium pallidum</name>
    <dbReference type="NCBI Taxonomy" id="670386"/>
    <lineage>
        <taxon>Eukaryota</taxon>
        <taxon>Amoebozoa</taxon>
        <taxon>Evosea</taxon>
        <taxon>Eumycetozoa</taxon>
        <taxon>Dictyostelia</taxon>
        <taxon>Acytosteliales</taxon>
        <taxon>Acytosteliaceae</taxon>
        <taxon>Heterostelium</taxon>
    </lineage>
</organism>
<evidence type="ECO:0000313" key="1">
    <source>
        <dbReference type="EMBL" id="EFA75045.1"/>
    </source>
</evidence>
<proteinExistence type="predicted"/>
<sequence>MQLHQLSYILLKNILKYLDKNIDRICLVLICKRLFDNRDQFLYFDQPLPTLYRFDQKCCLQSFKQQIRRSIENKSYTTAYYLNTTKESFLSTNTKNDDNNNENIENDKDNSSELNNLMLKYDFVMFGKEKDYLDKIDSYPFSLQELTLNETVKKQGFLKFNYRKKETKSRLPQTIRSLRLGNYYNQSTPPGAIPFGVKELALGETFYQHLTAGSIPESVEKLEHGRYLFSITVPPSVKEIHYPCGLASSDFFLNLMSVQKYQVQLSTDCNLTLYRERQNPTVFITLDDHLTKGLFLTLKQLKKLIDKHRSPIITSP</sequence>
<keyword evidence="2" id="KW-1185">Reference proteome</keyword>
<dbReference type="Proteomes" id="UP000001396">
    <property type="component" value="Unassembled WGS sequence"/>
</dbReference>
<dbReference type="InterPro" id="IPR051251">
    <property type="entry name" value="STK_FNIP-Repeat"/>
</dbReference>
<dbReference type="AlphaFoldDB" id="D3BUB1"/>